<organism evidence="19 20">
    <name type="scientific">Anncaliia algerae PRA339</name>
    <dbReference type="NCBI Taxonomy" id="1288291"/>
    <lineage>
        <taxon>Eukaryota</taxon>
        <taxon>Fungi</taxon>
        <taxon>Fungi incertae sedis</taxon>
        <taxon>Microsporidia</taxon>
        <taxon>Tubulinosematoidea</taxon>
        <taxon>Tubulinosematidae</taxon>
        <taxon>Anncaliia</taxon>
    </lineage>
</organism>
<dbReference type="EMBL" id="KK365161">
    <property type="protein sequence ID" value="KCZ80819.1"/>
    <property type="molecule type" value="Genomic_DNA"/>
</dbReference>
<dbReference type="SMART" id="SM00485">
    <property type="entry name" value="XPGN"/>
    <property type="match status" value="1"/>
</dbReference>
<evidence type="ECO:0000256" key="6">
    <source>
        <dbReference type="ARBA" id="ARBA00022763"/>
    </source>
</evidence>
<dbReference type="OrthoDB" id="1937206at2759"/>
<evidence type="ECO:0000256" key="1">
    <source>
        <dbReference type="ARBA" id="ARBA00022553"/>
    </source>
</evidence>
<dbReference type="InterPro" id="IPR006084">
    <property type="entry name" value="XPG/Rad2"/>
</dbReference>
<evidence type="ECO:0000256" key="12">
    <source>
        <dbReference type="ARBA" id="ARBA00023242"/>
    </source>
</evidence>
<dbReference type="InterPro" id="IPR029060">
    <property type="entry name" value="PIN-like_dom_sf"/>
</dbReference>
<dbReference type="PANTHER" id="PTHR11081:SF9">
    <property type="entry name" value="FLAP ENDONUCLEASE 1"/>
    <property type="match status" value="1"/>
</dbReference>
<dbReference type="SUPFAM" id="SSF47807">
    <property type="entry name" value="5' to 3' exonuclease, C-terminal subdomain"/>
    <property type="match status" value="1"/>
</dbReference>
<dbReference type="VEuPathDB" id="MicrosporidiaDB:H312_01766"/>
<reference evidence="19 20" key="2">
    <citation type="submission" date="2014-03" db="EMBL/GenBank/DDBJ databases">
        <title>The Genome Sequence of Anncaliia algerae insect isolate PRA339.</title>
        <authorList>
            <consortium name="The Broad Institute Genome Sequencing Platform"/>
            <consortium name="The Broad Institute Genome Sequencing Center for Infectious Disease"/>
            <person name="Cuomo C."/>
            <person name="Becnel J."/>
            <person name="Sanscrainte N."/>
            <person name="Walker B."/>
            <person name="Young S.K."/>
            <person name="Zeng Q."/>
            <person name="Gargeya S."/>
            <person name="Fitzgerald M."/>
            <person name="Haas B."/>
            <person name="Abouelleil A."/>
            <person name="Alvarado L."/>
            <person name="Arachchi H.M."/>
            <person name="Berlin A.M."/>
            <person name="Chapman S.B."/>
            <person name="Dewar J."/>
            <person name="Goldberg J."/>
            <person name="Griggs A."/>
            <person name="Gujja S."/>
            <person name="Hansen M."/>
            <person name="Howarth C."/>
            <person name="Imamovic A."/>
            <person name="Larimer J."/>
            <person name="McCowan C."/>
            <person name="Murphy C."/>
            <person name="Neiman D."/>
            <person name="Pearson M."/>
            <person name="Priest M."/>
            <person name="Roberts A."/>
            <person name="Saif S."/>
            <person name="Shea T."/>
            <person name="Sisk P."/>
            <person name="Sykes S."/>
            <person name="Wortman J."/>
            <person name="Nusbaum C."/>
            <person name="Birren B."/>
        </authorList>
    </citation>
    <scope>NUCLEOTIDE SEQUENCE [LARGE SCALE GENOMIC DNA]</scope>
    <source>
        <strain evidence="19 20">PRA339</strain>
    </source>
</reference>
<dbReference type="InterPro" id="IPR006086">
    <property type="entry name" value="XPG-I_dom"/>
</dbReference>
<dbReference type="EC" id="3.1.-.-" evidence="16"/>
<evidence type="ECO:0000256" key="11">
    <source>
        <dbReference type="ARBA" id="ARBA00023204"/>
    </source>
</evidence>
<dbReference type="GO" id="GO:0008409">
    <property type="term" value="F:5'-3' exonuclease activity"/>
    <property type="evidence" value="ECO:0007669"/>
    <property type="project" value="UniProtKB-UniRule"/>
</dbReference>
<dbReference type="GO" id="GO:0043137">
    <property type="term" value="P:DNA replication, removal of RNA primer"/>
    <property type="evidence" value="ECO:0007669"/>
    <property type="project" value="UniProtKB-UniRule"/>
</dbReference>
<keyword evidence="12 16" id="KW-0539">Nucleus</keyword>
<dbReference type="PRINTS" id="PR00853">
    <property type="entry name" value="XPGRADSUPER"/>
</dbReference>
<dbReference type="InterPro" id="IPR008918">
    <property type="entry name" value="HhH2"/>
</dbReference>
<dbReference type="GO" id="GO:0003677">
    <property type="term" value="F:DNA binding"/>
    <property type="evidence" value="ECO:0007669"/>
    <property type="project" value="UniProtKB-UniRule"/>
</dbReference>
<dbReference type="GO" id="GO:0005739">
    <property type="term" value="C:mitochondrion"/>
    <property type="evidence" value="ECO:0007669"/>
    <property type="project" value="UniProtKB-SubCell"/>
</dbReference>
<dbReference type="GO" id="GO:0017108">
    <property type="term" value="F:5'-flap endonuclease activity"/>
    <property type="evidence" value="ECO:0007669"/>
    <property type="project" value="UniProtKB-UniRule"/>
</dbReference>
<keyword evidence="1 16" id="KW-0597">Phosphoprotein</keyword>
<keyword evidence="10 16" id="KW-0496">Mitochondrion</keyword>
<dbReference type="InterPro" id="IPR023426">
    <property type="entry name" value="Flap_endonuc"/>
</dbReference>
<evidence type="ECO:0000256" key="2">
    <source>
        <dbReference type="ARBA" id="ARBA00022705"/>
    </source>
</evidence>
<comment type="similarity">
    <text evidence="14 16">Belongs to the XPG/RAD2 endonuclease family. FEN1 subfamily.</text>
</comment>
<evidence type="ECO:0000259" key="17">
    <source>
        <dbReference type="SMART" id="SM00484"/>
    </source>
</evidence>
<dbReference type="Pfam" id="PF00752">
    <property type="entry name" value="XPG_N"/>
    <property type="match status" value="1"/>
</dbReference>
<evidence type="ECO:0000256" key="8">
    <source>
        <dbReference type="ARBA" id="ARBA00022839"/>
    </source>
</evidence>
<dbReference type="Gene3D" id="3.40.50.1010">
    <property type="entry name" value="5'-nuclease"/>
    <property type="match status" value="1"/>
</dbReference>
<dbReference type="CDD" id="cd09907">
    <property type="entry name" value="H3TH_FEN1-Euk"/>
    <property type="match status" value="1"/>
</dbReference>
<dbReference type="Pfam" id="PF00867">
    <property type="entry name" value="XPG_I"/>
    <property type="match status" value="1"/>
</dbReference>
<evidence type="ECO:0000313" key="20">
    <source>
        <dbReference type="Proteomes" id="UP000030655"/>
    </source>
</evidence>
<keyword evidence="7 16" id="KW-0378">Hydrolase</keyword>
<dbReference type="SUPFAM" id="SSF88723">
    <property type="entry name" value="PIN domain-like"/>
    <property type="match status" value="1"/>
</dbReference>
<dbReference type="FunFam" id="3.40.50.1010:FF:000016">
    <property type="entry name" value="Flap endonuclease 1"/>
    <property type="match status" value="1"/>
</dbReference>
<evidence type="ECO:0000256" key="5">
    <source>
        <dbReference type="ARBA" id="ARBA00022759"/>
    </source>
</evidence>
<proteinExistence type="inferred from homology"/>
<keyword evidence="6 16" id="KW-0227">DNA damage</keyword>
<dbReference type="InterPro" id="IPR006085">
    <property type="entry name" value="XPG_DNA_repair_N"/>
</dbReference>
<evidence type="ECO:0000259" key="18">
    <source>
        <dbReference type="SMART" id="SM00485"/>
    </source>
</evidence>
<accession>A0A059F1D2</accession>
<evidence type="ECO:0000313" key="19">
    <source>
        <dbReference type="EMBL" id="KCZ80819.1"/>
    </source>
</evidence>
<keyword evidence="2 16" id="KW-0235">DNA replication</keyword>
<comment type="function">
    <text evidence="13 16">Structure-specific nuclease with 5'-flap endonuclease and 5'-3' exonuclease activities involved in DNA replication and repair. During DNA replication, cleaves the 5'-overhanging flap structure that is generated by displacement synthesis when DNA polymerase encounters the 5'-end of a downstream Okazaki fragment. It enters the flap from the 5'-end and then tracks to cleave the flap base, leaving a nick for ligation. Also involved in the long patch base excision repair (LP-BER) pathway, by cleaving within the apurinic/apyrimidinic (AP) site-terminated flap. Acts as a genome stabilization factor that prevents flaps from equilibrating into structures that lead to duplications and deletions. Also possesses 5'-3' exonuclease activity on nicked or gapped double-stranded DNA, and exhibits RNase H activity. Also involved in replication and repair of rDNA and in repairing mitochondrial DNA.</text>
</comment>
<protein>
    <recommendedName>
        <fullName evidence="16">Flap endonuclease 1</fullName>
        <shortName evidence="16">FEN-1</shortName>
        <ecNumber evidence="16">3.1.-.-</ecNumber>
    </recommendedName>
    <alternativeName>
        <fullName evidence="16">Flap structure-specific endonuclease 1</fullName>
    </alternativeName>
</protein>
<feature type="domain" description="XPG-I" evidence="17">
    <location>
        <begin position="145"/>
        <end position="217"/>
    </location>
</feature>
<sequence>MGISNLGKLIKLQTKRCCRERSLEYYRNKRVAIDASMCMYQFLIAIRTDGMALGTEDTTTSHIIGMFYRTIGIVESGLKVLFVFDGKPPQEKLNELLKRKEKREKANIKLDEAKEIGKKEDVEMYEKRKIKVTSEHVNDCKKILDLLKVPYITAPSEAEAYCAYLNKIGKVDAVASEDMDALTFGAPLLLRNLTASKSKKLPIREYNLSEMLRELELNQDEFIDLCILLGCDFSSTIKGVGPKTAFNLIKKYRSIEAILENEDLKLPDDFSYKKARLIFKELGDNENDVEIEGIKWNEVNPDEIKEFLVNQHNFNEDRVTKAVERYLQCKNKGIQCTLDSFFLKKK</sequence>
<reference evidence="20" key="1">
    <citation type="submission" date="2013-02" db="EMBL/GenBank/DDBJ databases">
        <authorList>
            <consortium name="The Broad Institute Genome Sequencing Platform"/>
            <person name="Cuomo C."/>
            <person name="Becnel J."/>
            <person name="Sanscrainte N."/>
            <person name="Walker B."/>
            <person name="Young S.K."/>
            <person name="Zeng Q."/>
            <person name="Gargeya S."/>
            <person name="Fitzgerald M."/>
            <person name="Haas B."/>
            <person name="Abouelleil A."/>
            <person name="Alvarado L."/>
            <person name="Arachchi H.M."/>
            <person name="Berlin A.M."/>
            <person name="Chapman S.B."/>
            <person name="Dewar J."/>
            <person name="Goldberg J."/>
            <person name="Griggs A."/>
            <person name="Gujja S."/>
            <person name="Hansen M."/>
            <person name="Howarth C."/>
            <person name="Imamovic A."/>
            <person name="Larimer J."/>
            <person name="McCowan C."/>
            <person name="Murphy C."/>
            <person name="Neiman D."/>
            <person name="Pearson M."/>
            <person name="Priest M."/>
            <person name="Roberts A."/>
            <person name="Saif S."/>
            <person name="Shea T."/>
            <person name="Sisk P."/>
            <person name="Sykes S."/>
            <person name="Wortman J."/>
            <person name="Nusbaum C."/>
            <person name="Birren B."/>
        </authorList>
    </citation>
    <scope>NUCLEOTIDE SEQUENCE [LARGE SCALE GENOMIC DNA]</scope>
    <source>
        <strain evidence="20">PRA339</strain>
    </source>
</reference>
<dbReference type="Gene3D" id="1.10.150.20">
    <property type="entry name" value="5' to 3' exonuclease, C-terminal subdomain"/>
    <property type="match status" value="1"/>
</dbReference>
<dbReference type="GO" id="GO:0000287">
    <property type="term" value="F:magnesium ion binding"/>
    <property type="evidence" value="ECO:0007669"/>
    <property type="project" value="UniProtKB-UniRule"/>
</dbReference>
<comment type="subunit">
    <text evidence="15">Interacts with PCNA1 and PCNA2. Three molecules of FEN1 bind to one PCNA trimer with each molecule binding to one PCNA monomer. PCNA stimulates the nuclease activity without altering cleavage specificity.</text>
</comment>
<keyword evidence="5 16" id="KW-0255">Endonuclease</keyword>
<dbReference type="HAMAP" id="MF_00614">
    <property type="entry name" value="Fen"/>
    <property type="match status" value="1"/>
</dbReference>
<dbReference type="AlphaFoldDB" id="A0A059F1D2"/>
<evidence type="ECO:0000256" key="13">
    <source>
        <dbReference type="ARBA" id="ARBA00029382"/>
    </source>
</evidence>
<evidence type="ECO:0000256" key="4">
    <source>
        <dbReference type="ARBA" id="ARBA00022723"/>
    </source>
</evidence>
<dbReference type="Pfam" id="PF14520">
    <property type="entry name" value="HHH_5"/>
    <property type="match status" value="1"/>
</dbReference>
<gene>
    <name evidence="19" type="ORF">H312_01766</name>
</gene>
<keyword evidence="20" id="KW-1185">Reference proteome</keyword>
<evidence type="ECO:0000256" key="16">
    <source>
        <dbReference type="HAMAP-Rule" id="MF_03140"/>
    </source>
</evidence>
<evidence type="ECO:0000256" key="10">
    <source>
        <dbReference type="ARBA" id="ARBA00023128"/>
    </source>
</evidence>
<dbReference type="SMART" id="SM00484">
    <property type="entry name" value="XPGI"/>
    <property type="match status" value="1"/>
</dbReference>
<feature type="domain" description="XPG N-terminal" evidence="18">
    <location>
        <begin position="1"/>
        <end position="106"/>
    </location>
</feature>
<dbReference type="Proteomes" id="UP000030655">
    <property type="component" value="Unassembled WGS sequence"/>
</dbReference>
<keyword evidence="4 16" id="KW-0479">Metal-binding</keyword>
<dbReference type="STRING" id="1288291.A0A059F1D2"/>
<comment type="subcellular location">
    <subcellularLocation>
        <location evidence="16">Nucleus</location>
        <location evidence="16">Nucleolus</location>
    </subcellularLocation>
    <subcellularLocation>
        <location evidence="16">Nucleus</location>
        <location evidence="16">Nucleoplasm</location>
    </subcellularLocation>
    <subcellularLocation>
        <location evidence="16">Mitochondrion</location>
    </subcellularLocation>
    <text evidence="16">Resides mostly in the nucleoli and relocalizes to the nucleoplasm upon DNA damage.</text>
</comment>
<evidence type="ECO:0000256" key="9">
    <source>
        <dbReference type="ARBA" id="ARBA00022842"/>
    </source>
</evidence>
<dbReference type="GO" id="GO:0005730">
    <property type="term" value="C:nucleolus"/>
    <property type="evidence" value="ECO:0007669"/>
    <property type="project" value="UniProtKB-SubCell"/>
</dbReference>
<keyword evidence="11 16" id="KW-0234">DNA repair</keyword>
<evidence type="ECO:0000256" key="7">
    <source>
        <dbReference type="ARBA" id="ARBA00022801"/>
    </source>
</evidence>
<evidence type="ECO:0000256" key="14">
    <source>
        <dbReference type="ARBA" id="ARBA00034726"/>
    </source>
</evidence>
<keyword evidence="9 16" id="KW-0460">Magnesium</keyword>
<dbReference type="HOGENOM" id="CLU_032444_2_0_1"/>
<dbReference type="GO" id="GO:0006284">
    <property type="term" value="P:base-excision repair"/>
    <property type="evidence" value="ECO:0007669"/>
    <property type="project" value="UniProtKB-UniRule"/>
</dbReference>
<keyword evidence="8 16" id="KW-0269">Exonuclease</keyword>
<dbReference type="CDD" id="cd09867">
    <property type="entry name" value="PIN_FEN1"/>
    <property type="match status" value="1"/>
</dbReference>
<dbReference type="GO" id="GO:0005654">
    <property type="term" value="C:nucleoplasm"/>
    <property type="evidence" value="ECO:0007669"/>
    <property type="project" value="UniProtKB-SubCell"/>
</dbReference>
<evidence type="ECO:0000256" key="15">
    <source>
        <dbReference type="ARBA" id="ARBA00063178"/>
    </source>
</evidence>
<keyword evidence="3 16" id="KW-0540">Nuclease</keyword>
<dbReference type="SMART" id="SM00279">
    <property type="entry name" value="HhH2"/>
    <property type="match status" value="1"/>
</dbReference>
<dbReference type="InterPro" id="IPR036279">
    <property type="entry name" value="5-3_exonuclease_C_sf"/>
</dbReference>
<dbReference type="PANTHER" id="PTHR11081">
    <property type="entry name" value="FLAP ENDONUCLEASE FAMILY MEMBER"/>
    <property type="match status" value="1"/>
</dbReference>
<name>A0A059F1D2_9MICR</name>
<comment type="cofactor">
    <cofactor evidence="16">
        <name>Mg(2+)</name>
        <dbReference type="ChEBI" id="CHEBI:18420"/>
    </cofactor>
    <text evidence="16">Binds 2 magnesium ions per subunit. They probably participate in the reaction catalyzed by the enzyme. May bind an additional third magnesium ion after substrate binding.</text>
</comment>
<dbReference type="FunFam" id="1.10.150.20:FF:000009">
    <property type="entry name" value="Flap endonuclease 1"/>
    <property type="match status" value="1"/>
</dbReference>
<evidence type="ECO:0000256" key="3">
    <source>
        <dbReference type="ARBA" id="ARBA00022722"/>
    </source>
</evidence>